<dbReference type="SUPFAM" id="SSF51735">
    <property type="entry name" value="NAD(P)-binding Rossmann-fold domains"/>
    <property type="match status" value="1"/>
</dbReference>
<feature type="domain" description="NAD-dependent epimerase/dehydratase" evidence="1">
    <location>
        <begin position="3"/>
        <end position="217"/>
    </location>
</feature>
<dbReference type="InterPro" id="IPR051783">
    <property type="entry name" value="NAD(P)-dependent_oxidoreduct"/>
</dbReference>
<reference evidence="2" key="2">
    <citation type="submission" date="2020-09" db="EMBL/GenBank/DDBJ databases">
        <authorList>
            <person name="Sun Q."/>
            <person name="Zhou Y."/>
        </authorList>
    </citation>
    <scope>NUCLEOTIDE SEQUENCE</scope>
    <source>
        <strain evidence="2">CGMCC 4.7679</strain>
    </source>
</reference>
<dbReference type="CDD" id="cd05262">
    <property type="entry name" value="SDR_a7"/>
    <property type="match status" value="1"/>
</dbReference>
<gene>
    <name evidence="2" type="ORF">GCM10017566_49910</name>
</gene>
<proteinExistence type="predicted"/>
<dbReference type="OrthoDB" id="9787292at2"/>
<organism evidence="2 3">
    <name type="scientific">Amycolatopsis bartoniae</name>
    <dbReference type="NCBI Taxonomy" id="941986"/>
    <lineage>
        <taxon>Bacteria</taxon>
        <taxon>Bacillati</taxon>
        <taxon>Actinomycetota</taxon>
        <taxon>Actinomycetes</taxon>
        <taxon>Pseudonocardiales</taxon>
        <taxon>Pseudonocardiaceae</taxon>
        <taxon>Amycolatopsis</taxon>
    </lineage>
</organism>
<name>A0A8H9J3P6_9PSEU</name>
<dbReference type="AlphaFoldDB" id="A0A8H9J3P6"/>
<dbReference type="GO" id="GO:0004029">
    <property type="term" value="F:aldehyde dehydrogenase (NAD+) activity"/>
    <property type="evidence" value="ECO:0007669"/>
    <property type="project" value="TreeGrafter"/>
</dbReference>
<dbReference type="Gene3D" id="3.40.50.720">
    <property type="entry name" value="NAD(P)-binding Rossmann-like Domain"/>
    <property type="match status" value="1"/>
</dbReference>
<dbReference type="Proteomes" id="UP000658656">
    <property type="component" value="Unassembled WGS sequence"/>
</dbReference>
<keyword evidence="3" id="KW-1185">Reference proteome</keyword>
<sequence length="297" mass="30844">MKVFVTGASGGIGSLLVPELLANGHEVLGLARSDASAKKITDSGAGVLRGDVTDPETLRTGAAEADAVVHVAFNHSPDLSRSVADEARAIETFGAALEGTGKALLIASGTPIVPGRLATEEDPSVDTGPLAATPLGRRGRTAQYTLDLAGKGVRSVVVRLPRSVHYRGHRYGFASSLIAAARRTGVSGYVGDGTQRWPAVHHLDAVRLFRLALEQAGPGTVVHAVANEGDPMRSLATVIGEQLGVPVESVPAEQFGPVGAVYAIDQPASSELTREKFGWQPTHPSLLDDLAAGNYPE</sequence>
<dbReference type="InterPro" id="IPR001509">
    <property type="entry name" value="Epimerase_deHydtase"/>
</dbReference>
<dbReference type="EMBL" id="BNAV01000008">
    <property type="protein sequence ID" value="GHF70186.1"/>
    <property type="molecule type" value="Genomic_DNA"/>
</dbReference>
<comment type="caution">
    <text evidence="2">The sequence shown here is derived from an EMBL/GenBank/DDBJ whole genome shotgun (WGS) entry which is preliminary data.</text>
</comment>
<reference evidence="2" key="1">
    <citation type="journal article" date="2014" name="Int. J. Syst. Evol. Microbiol.">
        <title>Complete genome sequence of Corynebacterium casei LMG S-19264T (=DSM 44701T), isolated from a smear-ripened cheese.</title>
        <authorList>
            <consortium name="US DOE Joint Genome Institute (JGI-PGF)"/>
            <person name="Walter F."/>
            <person name="Albersmeier A."/>
            <person name="Kalinowski J."/>
            <person name="Ruckert C."/>
        </authorList>
    </citation>
    <scope>NUCLEOTIDE SEQUENCE</scope>
    <source>
        <strain evidence="2">CGMCC 4.7679</strain>
    </source>
</reference>
<dbReference type="GO" id="GO:0005737">
    <property type="term" value="C:cytoplasm"/>
    <property type="evidence" value="ECO:0007669"/>
    <property type="project" value="TreeGrafter"/>
</dbReference>
<dbReference type="RefSeq" id="WP_145933325.1">
    <property type="nucleotide sequence ID" value="NZ_BNAV01000008.1"/>
</dbReference>
<dbReference type="InterPro" id="IPR036291">
    <property type="entry name" value="NAD(P)-bd_dom_sf"/>
</dbReference>
<protein>
    <submittedName>
        <fullName evidence="2">3-beta hydroxysteroid dehydrogenase</fullName>
    </submittedName>
</protein>
<evidence type="ECO:0000313" key="3">
    <source>
        <dbReference type="Proteomes" id="UP000658656"/>
    </source>
</evidence>
<dbReference type="PANTHER" id="PTHR48079">
    <property type="entry name" value="PROTEIN YEEZ"/>
    <property type="match status" value="1"/>
</dbReference>
<dbReference type="PANTHER" id="PTHR48079:SF6">
    <property type="entry name" value="NAD(P)-BINDING DOMAIN-CONTAINING PROTEIN-RELATED"/>
    <property type="match status" value="1"/>
</dbReference>
<dbReference type="Pfam" id="PF01370">
    <property type="entry name" value="Epimerase"/>
    <property type="match status" value="1"/>
</dbReference>
<evidence type="ECO:0000313" key="2">
    <source>
        <dbReference type="EMBL" id="GHF70186.1"/>
    </source>
</evidence>
<accession>A0A8H9J3P6</accession>
<evidence type="ECO:0000259" key="1">
    <source>
        <dbReference type="Pfam" id="PF01370"/>
    </source>
</evidence>